<evidence type="ECO:0000313" key="7">
    <source>
        <dbReference type="Proteomes" id="UP000438120"/>
    </source>
</evidence>
<dbReference type="Pfam" id="PF01784">
    <property type="entry name" value="DUF34_NIF3"/>
    <property type="match status" value="1"/>
</dbReference>
<feature type="binding site" evidence="5">
    <location>
        <position position="66"/>
    </location>
    <ligand>
        <name>a divalent metal cation</name>
        <dbReference type="ChEBI" id="CHEBI:60240"/>
        <label>1</label>
    </ligand>
</feature>
<comment type="similarity">
    <text evidence="1">Belongs to the GTP cyclohydrolase I type 2/NIF3 family.</text>
</comment>
<evidence type="ECO:0000256" key="3">
    <source>
        <dbReference type="ARBA" id="ARBA00022112"/>
    </source>
</evidence>
<accession>A0A6A8MF93</accession>
<name>A0A6A8MF93_9LACO</name>
<feature type="binding site" evidence="5">
    <location>
        <position position="227"/>
    </location>
    <ligand>
        <name>a divalent metal cation</name>
        <dbReference type="ChEBI" id="CHEBI:60240"/>
        <label>1</label>
    </ligand>
</feature>
<feature type="binding site" evidence="5">
    <location>
        <position position="224"/>
    </location>
    <ligand>
        <name>a divalent metal cation</name>
        <dbReference type="ChEBI" id="CHEBI:60240"/>
        <label>1</label>
    </ligand>
</feature>
<reference evidence="6 7" key="1">
    <citation type="submission" date="2019-08" db="EMBL/GenBank/DDBJ databases">
        <title>In-depth cultivation of the pig gut microbiome towards novel bacterial diversity and tailored functional studies.</title>
        <authorList>
            <person name="Wylensek D."/>
            <person name="Hitch T.C.A."/>
            <person name="Clavel T."/>
        </authorList>
    </citation>
    <scope>NUCLEOTIDE SEQUENCE [LARGE SCALE GENOMIC DNA]</scope>
    <source>
        <strain evidence="6 7">Bifido-178-WT-2B</strain>
    </source>
</reference>
<sequence>MTKVKEIVSRLQEDFPEDIASKGDPVGLQIGSLDSEVHKVMTTLDVRPNVVDEAIEKGVDLIVSHHPLMFRPARNLDFSDPQNAMYAKVIASGITVYSIHTNSDKAKDGSSDWQAEELGLESVQPFALDEDGIAIGRKGELPRTMTALEFARYVKNKMGVDMVRLIAAEEDMPVKSVAFVCGDGNKFWKQALRDHCDAYITGDVYYHTGHDMISSGLVVVDPGHYTEKLFKYKLGERLEKWAKEAGWQTSVVVSEVSTDPFNNIVG</sequence>
<dbReference type="EMBL" id="VUMX01000020">
    <property type="protein sequence ID" value="MST87489.1"/>
    <property type="molecule type" value="Genomic_DNA"/>
</dbReference>
<organism evidence="6 7">
    <name type="scientific">Lactobacillus porci</name>
    <dbReference type="NCBI Taxonomy" id="2012477"/>
    <lineage>
        <taxon>Bacteria</taxon>
        <taxon>Bacillati</taxon>
        <taxon>Bacillota</taxon>
        <taxon>Bacilli</taxon>
        <taxon>Lactobacillales</taxon>
        <taxon>Lactobacillaceae</taxon>
        <taxon>Lactobacillus</taxon>
    </lineage>
</organism>
<proteinExistence type="inferred from homology"/>
<evidence type="ECO:0000313" key="6">
    <source>
        <dbReference type="EMBL" id="MST87489.1"/>
    </source>
</evidence>
<keyword evidence="7" id="KW-1185">Reference proteome</keyword>
<dbReference type="OrthoDB" id="9792792at2"/>
<feature type="binding site" evidence="5">
    <location>
        <position position="104"/>
    </location>
    <ligand>
        <name>a divalent metal cation</name>
        <dbReference type="ChEBI" id="CHEBI:60240"/>
        <label>1</label>
    </ligand>
</feature>
<dbReference type="AlphaFoldDB" id="A0A6A8MF93"/>
<dbReference type="NCBIfam" id="TIGR00486">
    <property type="entry name" value="YbgI_SA1388"/>
    <property type="match status" value="1"/>
</dbReference>
<dbReference type="InterPro" id="IPR036069">
    <property type="entry name" value="DUF34/NIF3_sf"/>
</dbReference>
<dbReference type="FunFam" id="3.40.1390.30:FF:000001">
    <property type="entry name" value="GTP cyclohydrolase 1 type 2"/>
    <property type="match status" value="1"/>
</dbReference>
<dbReference type="SUPFAM" id="SSF102705">
    <property type="entry name" value="NIF3 (NGG1p interacting factor 3)-like"/>
    <property type="match status" value="1"/>
</dbReference>
<gene>
    <name evidence="6" type="ORF">FYJ62_07555</name>
</gene>
<evidence type="ECO:0000256" key="2">
    <source>
        <dbReference type="ARBA" id="ARBA00011643"/>
    </source>
</evidence>
<keyword evidence="4 5" id="KW-0479">Metal-binding</keyword>
<protein>
    <recommendedName>
        <fullName evidence="3">GTP cyclohydrolase 1 type 2 homolog</fullName>
    </recommendedName>
</protein>
<comment type="subunit">
    <text evidence="2">Homohexamer.</text>
</comment>
<dbReference type="RefSeq" id="WP_154549093.1">
    <property type="nucleotide sequence ID" value="NZ_VUMX01000020.1"/>
</dbReference>
<evidence type="ECO:0000256" key="4">
    <source>
        <dbReference type="ARBA" id="ARBA00022723"/>
    </source>
</evidence>
<dbReference type="GO" id="GO:0005737">
    <property type="term" value="C:cytoplasm"/>
    <property type="evidence" value="ECO:0007669"/>
    <property type="project" value="TreeGrafter"/>
</dbReference>
<dbReference type="InterPro" id="IPR002678">
    <property type="entry name" value="DUF34/NIF3"/>
</dbReference>
<evidence type="ECO:0000256" key="5">
    <source>
        <dbReference type="PIRSR" id="PIRSR602678-1"/>
    </source>
</evidence>
<evidence type="ECO:0000256" key="1">
    <source>
        <dbReference type="ARBA" id="ARBA00006964"/>
    </source>
</evidence>
<feature type="binding site" evidence="5">
    <location>
        <position position="65"/>
    </location>
    <ligand>
        <name>a divalent metal cation</name>
        <dbReference type="ChEBI" id="CHEBI:60240"/>
        <label>1</label>
    </ligand>
</feature>
<dbReference type="Proteomes" id="UP000438120">
    <property type="component" value="Unassembled WGS sequence"/>
</dbReference>
<dbReference type="PANTHER" id="PTHR13799">
    <property type="entry name" value="NGG1 INTERACTING FACTOR 3"/>
    <property type="match status" value="1"/>
</dbReference>
<dbReference type="GO" id="GO:0046872">
    <property type="term" value="F:metal ion binding"/>
    <property type="evidence" value="ECO:0007669"/>
    <property type="project" value="UniProtKB-KW"/>
</dbReference>
<comment type="caution">
    <text evidence="6">The sequence shown here is derived from an EMBL/GenBank/DDBJ whole genome shotgun (WGS) entry which is preliminary data.</text>
</comment>
<dbReference type="PANTHER" id="PTHR13799:SF14">
    <property type="entry name" value="GTP CYCLOHYDROLASE 1 TYPE 2 HOMOLOG"/>
    <property type="match status" value="1"/>
</dbReference>
<dbReference type="Gene3D" id="3.40.1390.30">
    <property type="entry name" value="NIF3 (NGG1p interacting factor 3)-like"/>
    <property type="match status" value="2"/>
</dbReference>